<reference evidence="2" key="1">
    <citation type="submission" date="2020-04" db="EMBL/GenBank/DDBJ databases">
        <authorList>
            <person name="Chiriac C."/>
            <person name="Salcher M."/>
            <person name="Ghai R."/>
            <person name="Kavagutti S V."/>
        </authorList>
    </citation>
    <scope>NUCLEOTIDE SEQUENCE</scope>
</reference>
<dbReference type="EMBL" id="LR796481">
    <property type="protein sequence ID" value="CAB4148010.1"/>
    <property type="molecule type" value="Genomic_DNA"/>
</dbReference>
<gene>
    <name evidence="1" type="ORF">UFOVP325_78</name>
    <name evidence="2" type="ORF">UFOVP430_73</name>
</gene>
<name>A0A6J5MSU0_9CAUD</name>
<sequence length="124" mass="13900">MGASYSFDGRYDYTKPWVNTPQENVEALPPKWSYNGPWASNMERLTQQALMAATLPGAVLQEQVRPPLPQIRLFPDRFGFGNRLQPDINDVISLDRVYTEPRVSWYSGSPAGYSGSSRDSLGSN</sequence>
<evidence type="ECO:0000313" key="2">
    <source>
        <dbReference type="EMBL" id="CAB4148010.1"/>
    </source>
</evidence>
<dbReference type="EMBL" id="LR796338">
    <property type="protein sequence ID" value="CAB4137738.1"/>
    <property type="molecule type" value="Genomic_DNA"/>
</dbReference>
<accession>A0A6J5MSU0</accession>
<protein>
    <submittedName>
        <fullName evidence="2">Uncharacterized protein</fullName>
    </submittedName>
</protein>
<proteinExistence type="predicted"/>
<evidence type="ECO:0000313" key="1">
    <source>
        <dbReference type="EMBL" id="CAB4137738.1"/>
    </source>
</evidence>
<organism evidence="2">
    <name type="scientific">uncultured Caudovirales phage</name>
    <dbReference type="NCBI Taxonomy" id="2100421"/>
    <lineage>
        <taxon>Viruses</taxon>
        <taxon>Duplodnaviria</taxon>
        <taxon>Heunggongvirae</taxon>
        <taxon>Uroviricota</taxon>
        <taxon>Caudoviricetes</taxon>
        <taxon>Peduoviridae</taxon>
        <taxon>Maltschvirus</taxon>
        <taxon>Maltschvirus maltsch</taxon>
    </lineage>
</organism>